<dbReference type="AlphaFoldDB" id="A0AA39FAT5"/>
<evidence type="ECO:0000256" key="3">
    <source>
        <dbReference type="ARBA" id="ARBA00023004"/>
    </source>
</evidence>
<feature type="domain" description="Iron-binding zinc finger CDGSH type" evidence="6">
    <location>
        <begin position="99"/>
        <end position="136"/>
    </location>
</feature>
<dbReference type="GO" id="GO:0051537">
    <property type="term" value="F:2 iron, 2 sulfur cluster binding"/>
    <property type="evidence" value="ECO:0007669"/>
    <property type="project" value="UniProtKB-KW"/>
</dbReference>
<comment type="cofactor">
    <cofactor evidence="5">
        <name>[2Fe-2S] cluster</name>
        <dbReference type="ChEBI" id="CHEBI:190135"/>
    </cofactor>
</comment>
<dbReference type="GO" id="GO:0046872">
    <property type="term" value="F:metal ion binding"/>
    <property type="evidence" value="ECO:0007669"/>
    <property type="project" value="UniProtKB-KW"/>
</dbReference>
<keyword evidence="8" id="KW-1185">Reference proteome</keyword>
<dbReference type="SMART" id="SM00704">
    <property type="entry name" value="ZnF_CDGSH"/>
    <property type="match status" value="2"/>
</dbReference>
<dbReference type="Gene3D" id="3.40.5.90">
    <property type="entry name" value="CDGSH iron-sulfur domain, mitoNEET-type"/>
    <property type="match status" value="2"/>
</dbReference>
<dbReference type="InterPro" id="IPR052950">
    <property type="entry name" value="CISD"/>
</dbReference>
<reference evidence="7" key="2">
    <citation type="submission" date="2023-03" db="EMBL/GenBank/DDBJ databases">
        <authorList>
            <person name="Inwood S.N."/>
            <person name="Skelly J.G."/>
            <person name="Guhlin J."/>
            <person name="Harrop T.W.R."/>
            <person name="Goldson S.G."/>
            <person name="Dearden P.K."/>
        </authorList>
    </citation>
    <scope>NUCLEOTIDE SEQUENCE</scope>
    <source>
        <strain evidence="7">Irish</strain>
        <tissue evidence="7">Whole body</tissue>
    </source>
</reference>
<evidence type="ECO:0000256" key="1">
    <source>
        <dbReference type="ARBA" id="ARBA00022714"/>
    </source>
</evidence>
<sequence>MNITKFTQNLRTSLMKIRLSSNVMRYSTKEKEEPEIPKNELEGVYSAQYQPCTSKMYDKKPFKMRLIAGKTYSWCLCGYGHGQPLCDGTHKNIFLKITSRPIRFQVKETKEYWLCNCKQTSNRPFCDGTHLRPDIQEKKYF</sequence>
<dbReference type="InterPro" id="IPR018967">
    <property type="entry name" value="FeS-contain_CDGSH-typ"/>
</dbReference>
<gene>
    <name evidence="7" type="ORF">PV328_004445</name>
</gene>
<name>A0AA39FAT5_9HYME</name>
<accession>A0AA39FAT5</accession>
<proteinExistence type="predicted"/>
<keyword evidence="4" id="KW-0411">Iron-sulfur</keyword>
<protein>
    <recommendedName>
        <fullName evidence="6">Iron-binding zinc finger CDGSH type domain-containing protein</fullName>
    </recommendedName>
</protein>
<evidence type="ECO:0000259" key="6">
    <source>
        <dbReference type="SMART" id="SM00704"/>
    </source>
</evidence>
<feature type="domain" description="Iron-binding zinc finger CDGSH type" evidence="6">
    <location>
        <begin position="59"/>
        <end position="96"/>
    </location>
</feature>
<evidence type="ECO:0000313" key="7">
    <source>
        <dbReference type="EMBL" id="KAK0165979.1"/>
    </source>
</evidence>
<dbReference type="Pfam" id="PF09360">
    <property type="entry name" value="zf-CDGSH"/>
    <property type="match status" value="1"/>
</dbReference>
<comment type="caution">
    <text evidence="7">The sequence shown here is derived from an EMBL/GenBank/DDBJ whole genome shotgun (WGS) entry which is preliminary data.</text>
</comment>
<evidence type="ECO:0000313" key="8">
    <source>
        <dbReference type="Proteomes" id="UP001168990"/>
    </source>
</evidence>
<dbReference type="PANTHER" id="PTHR46491:SF3">
    <property type="entry name" value="CDGSH IRON-SULFUR DOMAIN-CONTAINING PROTEIN 3, MITOCHONDRIAL"/>
    <property type="match status" value="1"/>
</dbReference>
<evidence type="ECO:0000256" key="2">
    <source>
        <dbReference type="ARBA" id="ARBA00022723"/>
    </source>
</evidence>
<dbReference type="InterPro" id="IPR042216">
    <property type="entry name" value="MitoNEET_CISD"/>
</dbReference>
<dbReference type="EMBL" id="JAQQBS010001422">
    <property type="protein sequence ID" value="KAK0165979.1"/>
    <property type="molecule type" value="Genomic_DNA"/>
</dbReference>
<keyword evidence="2" id="KW-0479">Metal-binding</keyword>
<evidence type="ECO:0000256" key="5">
    <source>
        <dbReference type="ARBA" id="ARBA00034078"/>
    </source>
</evidence>
<dbReference type="Proteomes" id="UP001168990">
    <property type="component" value="Unassembled WGS sequence"/>
</dbReference>
<keyword evidence="1" id="KW-0001">2Fe-2S</keyword>
<evidence type="ECO:0000256" key="4">
    <source>
        <dbReference type="ARBA" id="ARBA00023014"/>
    </source>
</evidence>
<keyword evidence="3" id="KW-0408">Iron</keyword>
<dbReference type="PANTHER" id="PTHR46491">
    <property type="entry name" value="CDGSH IRON SULFUR DOMAIN PROTEIN HOMOLOG"/>
    <property type="match status" value="1"/>
</dbReference>
<organism evidence="7 8">
    <name type="scientific">Microctonus aethiopoides</name>
    <dbReference type="NCBI Taxonomy" id="144406"/>
    <lineage>
        <taxon>Eukaryota</taxon>
        <taxon>Metazoa</taxon>
        <taxon>Ecdysozoa</taxon>
        <taxon>Arthropoda</taxon>
        <taxon>Hexapoda</taxon>
        <taxon>Insecta</taxon>
        <taxon>Pterygota</taxon>
        <taxon>Neoptera</taxon>
        <taxon>Endopterygota</taxon>
        <taxon>Hymenoptera</taxon>
        <taxon>Apocrita</taxon>
        <taxon>Ichneumonoidea</taxon>
        <taxon>Braconidae</taxon>
        <taxon>Euphorinae</taxon>
        <taxon>Microctonus</taxon>
    </lineage>
</organism>
<dbReference type="GO" id="GO:0005739">
    <property type="term" value="C:mitochondrion"/>
    <property type="evidence" value="ECO:0007669"/>
    <property type="project" value="TreeGrafter"/>
</dbReference>
<reference evidence="7" key="1">
    <citation type="journal article" date="2023" name="bioRxiv">
        <title>Scaffold-level genome assemblies of two parasitoid biocontrol wasps reveal the parthenogenesis mechanism and an associated novel virus.</title>
        <authorList>
            <person name="Inwood S."/>
            <person name="Skelly J."/>
            <person name="Guhlin J."/>
            <person name="Harrop T."/>
            <person name="Goldson S."/>
            <person name="Dearden P."/>
        </authorList>
    </citation>
    <scope>NUCLEOTIDE SEQUENCE</scope>
    <source>
        <strain evidence="7">Irish</strain>
        <tissue evidence="7">Whole body</tissue>
    </source>
</reference>